<feature type="compositionally biased region" description="Basic and acidic residues" evidence="4">
    <location>
        <begin position="35"/>
        <end position="53"/>
    </location>
</feature>
<dbReference type="Gene3D" id="3.30.420.40">
    <property type="match status" value="1"/>
</dbReference>
<dbReference type="PANTHER" id="PTHR12280:SF20">
    <property type="entry name" value="4'-PHOSPHOPANTETHEINE PHOSPHATASE"/>
    <property type="match status" value="1"/>
</dbReference>
<organism evidence="5 6">
    <name type="scientific">Macrostomum lignano</name>
    <dbReference type="NCBI Taxonomy" id="282301"/>
    <lineage>
        <taxon>Eukaryota</taxon>
        <taxon>Metazoa</taxon>
        <taxon>Spiralia</taxon>
        <taxon>Lophotrochozoa</taxon>
        <taxon>Platyhelminthes</taxon>
        <taxon>Rhabditophora</taxon>
        <taxon>Macrostomorpha</taxon>
        <taxon>Macrostomida</taxon>
        <taxon>Macrostomidae</taxon>
        <taxon>Macrostomum</taxon>
    </lineage>
</organism>
<feature type="compositionally biased region" description="Low complexity" evidence="4">
    <location>
        <begin position="74"/>
        <end position="84"/>
    </location>
</feature>
<feature type="region of interest" description="Disordered" evidence="4">
    <location>
        <begin position="31"/>
        <end position="182"/>
    </location>
</feature>
<sequence>HESRVCGVWSQIAACTASGHRRLGIADRLWPSRSRVPDDSPRHRERHQEEDRRRSRQGSGPGPLSYRGVLKLPASAAASSSNASQSGGPVRKAEAHSTSAAADDLGPTLYSDSISAYSSRQRDSRDYRDSRDSRDYRDSRDSRDYRDSRDSRNSRDPARSGERIVAKARRDNGGRSSASTASGAGRLDRIVINRSFQIVLIQIMASSATSTVERLVIPVPKAALDPATSSRVAIDSGSLLTKMLFITERDSTSYNMHFLLMKNADFNDGLDIIREECRLLQRDGSDVVKVTGVGYKHEQQFNQLLGASSEFVVEPLCWIRGYYWAVENLDPADLFYQHEATDPCFCKSSSGRLVDLETAAADNDPAASGSGKFPAVLVNAGSSVGMCIVNESGEAVRLSLSFFSCKTLAGLASLLLGTADFEEIVRLAEAGDRGNVDLKIDELTAEDPLHPFGAYDGDIPLVHLGKIANASVTAAAAKREDVARSLVSLFCFNLFSTILSFASDAQVNNVYLGGSCFRHSLFRREFENARSFRLHRAGFNHHFLKVGAQVGSIGALVSANELVPNRGCSSQALLTRQSLRNGADRYEYSSVSFTWITWRPLMVHEDINEADISWGRSDTAREFLAAAPKRTWLPHRGEIRARTGWASPGEVAAVAEVEAAVELMGMKEEPPQQPPQQPLAVAAAAAEARFPALLVSTKSPLRDSVGLDEPASATVHRLQTRKMTARICRRLKRRMAPEGGGWRLRGRPSSSRPAGCCCSVGELGTRPAAGAALGEGRCWMTGPSRRLTGRTG</sequence>
<dbReference type="GO" id="GO:0005829">
    <property type="term" value="C:cytosol"/>
    <property type="evidence" value="ECO:0007669"/>
    <property type="project" value="TreeGrafter"/>
</dbReference>
<keyword evidence="5" id="KW-1185">Reference proteome</keyword>
<evidence type="ECO:0000256" key="3">
    <source>
        <dbReference type="ARBA" id="ARBA00022993"/>
    </source>
</evidence>
<evidence type="ECO:0000256" key="2">
    <source>
        <dbReference type="ARBA" id="ARBA00022840"/>
    </source>
</evidence>
<protein>
    <submittedName>
        <fullName evidence="6">PDZ domain-containing protein</fullName>
    </submittedName>
</protein>
<keyword evidence="1" id="KW-0547">Nucleotide-binding</keyword>
<keyword evidence="2" id="KW-0067">ATP-binding</keyword>
<dbReference type="AlphaFoldDB" id="A0A1I8HYG6"/>
<reference evidence="6" key="1">
    <citation type="submission" date="2016-11" db="UniProtKB">
        <authorList>
            <consortium name="WormBaseParasite"/>
        </authorList>
    </citation>
    <scope>IDENTIFICATION</scope>
</reference>
<name>A0A1I8HYG6_9PLAT</name>
<dbReference type="GO" id="GO:0004594">
    <property type="term" value="F:pantothenate kinase activity"/>
    <property type="evidence" value="ECO:0007669"/>
    <property type="project" value="TreeGrafter"/>
</dbReference>
<evidence type="ECO:0000313" key="6">
    <source>
        <dbReference type="WBParaSite" id="maker-uti_cns_0008815-snap-gene-0.2-mRNA-1"/>
    </source>
</evidence>
<evidence type="ECO:0000313" key="5">
    <source>
        <dbReference type="Proteomes" id="UP000095280"/>
    </source>
</evidence>
<dbReference type="Proteomes" id="UP000095280">
    <property type="component" value="Unplaced"/>
</dbReference>
<evidence type="ECO:0000256" key="4">
    <source>
        <dbReference type="SAM" id="MobiDB-lite"/>
    </source>
</evidence>
<dbReference type="WBParaSite" id="maker-uti_cns_0008815-snap-gene-0.2-mRNA-1">
    <property type="protein sequence ID" value="maker-uti_cns_0008815-snap-gene-0.2-mRNA-1"/>
    <property type="gene ID" value="maker-uti_cns_0008815-snap-gene-0.2"/>
</dbReference>
<dbReference type="GO" id="GO:0005524">
    <property type="term" value="F:ATP binding"/>
    <property type="evidence" value="ECO:0007669"/>
    <property type="project" value="UniProtKB-KW"/>
</dbReference>
<dbReference type="SUPFAM" id="SSF53067">
    <property type="entry name" value="Actin-like ATPase domain"/>
    <property type="match status" value="1"/>
</dbReference>
<dbReference type="InterPro" id="IPR043129">
    <property type="entry name" value="ATPase_NBD"/>
</dbReference>
<dbReference type="PANTHER" id="PTHR12280">
    <property type="entry name" value="PANTOTHENATE KINASE"/>
    <property type="match status" value="1"/>
</dbReference>
<dbReference type="Pfam" id="PF03630">
    <property type="entry name" value="Fumble"/>
    <property type="match status" value="1"/>
</dbReference>
<dbReference type="InterPro" id="IPR004567">
    <property type="entry name" value="Type_II_PanK"/>
</dbReference>
<evidence type="ECO:0000256" key="1">
    <source>
        <dbReference type="ARBA" id="ARBA00022741"/>
    </source>
</evidence>
<dbReference type="GO" id="GO:0015937">
    <property type="term" value="P:coenzyme A biosynthetic process"/>
    <property type="evidence" value="ECO:0007669"/>
    <property type="project" value="UniProtKB-KW"/>
</dbReference>
<accession>A0A1I8HYG6</accession>
<proteinExistence type="predicted"/>
<keyword evidence="3" id="KW-0173">Coenzyme A biosynthesis</keyword>
<feature type="compositionally biased region" description="Basic and acidic residues" evidence="4">
    <location>
        <begin position="120"/>
        <end position="173"/>
    </location>
</feature>